<comment type="caution">
    <text evidence="2">The sequence shown here is derived from an EMBL/GenBank/DDBJ whole genome shotgun (WGS) entry which is preliminary data.</text>
</comment>
<evidence type="ECO:0000256" key="1">
    <source>
        <dbReference type="SAM" id="SignalP"/>
    </source>
</evidence>
<protein>
    <submittedName>
        <fullName evidence="2">Uncharacterized protein</fullName>
    </submittedName>
</protein>
<dbReference type="Proteomes" id="UP001608902">
    <property type="component" value="Unassembled WGS sequence"/>
</dbReference>
<sequence>MIRNLSTSVVLFYFLLPFTVALHCLVIRPGYGLVSERCPRMSVSCRIRIEKNSIVWYQYSRLYDRNHMACVLRHELDGEVRSGCTSRVSGSVRCWCYGQSNCNTPENSKKLYLAYRSGDPDELERTIDEIETTDISDYDYADPHINPFEPIIVDAFTAPDEKQKFSTASVDGRLRSNTIPKSNSKVIGSNDKPTATIATSSSNSIEVNSKSIKVNELDNSLSNSYEVDLYKPARTSSFKPKAFYNLKLKESYHGEQSSLISPKSDKHLDHKSETVRYSEVMNDVKIVDLSERDFKKVDIYDTNQHNNGVEKEMNEKTSGNVYVTDNDDDNYVDDDKEKERHKYEYNLVRQLPTDYDDEAPEIPPVRTMKKEKKDVGFSSSSSSSNNIIFALPFLFVFIFISSKY</sequence>
<keyword evidence="1" id="KW-0732">Signal</keyword>
<gene>
    <name evidence="2" type="ORF">AB6A40_000895</name>
</gene>
<dbReference type="AlphaFoldDB" id="A0ABD6E9V7"/>
<dbReference type="EMBL" id="JBGFUD010000288">
    <property type="protein sequence ID" value="MFH4974186.1"/>
    <property type="molecule type" value="Genomic_DNA"/>
</dbReference>
<accession>A0ABD6E9V7</accession>
<name>A0ABD6E9V7_9BILA</name>
<reference evidence="2 3" key="1">
    <citation type="submission" date="2024-08" db="EMBL/GenBank/DDBJ databases">
        <title>Gnathostoma spinigerum genome.</title>
        <authorList>
            <person name="Gonzalez-Bertolin B."/>
            <person name="Monzon S."/>
            <person name="Zaballos A."/>
            <person name="Jimenez P."/>
            <person name="Dekumyoy P."/>
            <person name="Varona S."/>
            <person name="Cuesta I."/>
            <person name="Sumanam S."/>
            <person name="Adisakwattana P."/>
            <person name="Gasser R.B."/>
            <person name="Hernandez-Gonzalez A."/>
            <person name="Young N.D."/>
            <person name="Perteguer M.J."/>
        </authorList>
    </citation>
    <scope>NUCLEOTIDE SEQUENCE [LARGE SCALE GENOMIC DNA]</scope>
    <source>
        <strain evidence="2">AL3</strain>
        <tissue evidence="2">Liver</tissue>
    </source>
</reference>
<evidence type="ECO:0000313" key="2">
    <source>
        <dbReference type="EMBL" id="MFH4974186.1"/>
    </source>
</evidence>
<proteinExistence type="predicted"/>
<organism evidence="2 3">
    <name type="scientific">Gnathostoma spinigerum</name>
    <dbReference type="NCBI Taxonomy" id="75299"/>
    <lineage>
        <taxon>Eukaryota</taxon>
        <taxon>Metazoa</taxon>
        <taxon>Ecdysozoa</taxon>
        <taxon>Nematoda</taxon>
        <taxon>Chromadorea</taxon>
        <taxon>Rhabditida</taxon>
        <taxon>Spirurina</taxon>
        <taxon>Gnathostomatomorpha</taxon>
        <taxon>Gnathostomatoidea</taxon>
        <taxon>Gnathostomatidae</taxon>
        <taxon>Gnathostoma</taxon>
    </lineage>
</organism>
<feature type="signal peptide" evidence="1">
    <location>
        <begin position="1"/>
        <end position="21"/>
    </location>
</feature>
<feature type="chain" id="PRO_5044888696" evidence="1">
    <location>
        <begin position="22"/>
        <end position="404"/>
    </location>
</feature>
<keyword evidence="3" id="KW-1185">Reference proteome</keyword>
<evidence type="ECO:0000313" key="3">
    <source>
        <dbReference type="Proteomes" id="UP001608902"/>
    </source>
</evidence>